<evidence type="ECO:0000256" key="1">
    <source>
        <dbReference type="SAM" id="MobiDB-lite"/>
    </source>
</evidence>
<dbReference type="OrthoDB" id="4025539at2759"/>
<evidence type="ECO:0000313" key="3">
    <source>
        <dbReference type="Proteomes" id="UP000000599"/>
    </source>
</evidence>
<feature type="compositionally biased region" description="Polar residues" evidence="1">
    <location>
        <begin position="189"/>
        <end position="202"/>
    </location>
</feature>
<feature type="compositionally biased region" description="Basic and acidic residues" evidence="1">
    <location>
        <begin position="112"/>
        <end position="123"/>
    </location>
</feature>
<feature type="compositionally biased region" description="Polar residues" evidence="1">
    <location>
        <begin position="213"/>
        <end position="223"/>
    </location>
</feature>
<sequence length="596" mass="68424">MTLKDTINGVVKPNVYDEGNKTGSLISEDVAGKSVRAAMPKSRSRIENVQSNDLNIEISQRDIDKAAKKYHKEMKVRRRQQNGGNEAAQLQHGFSSVLTQVLFSEIQEQQQEVKQEVQQEMRPRSRSRSHSKNPKHRRSQMANNEHGHRRERPQERENQAAQESSLRRSKHSKQHPEGFVGCSEDYESSSRQSFRTQESLQEASHIRLGNPMQVRSQDEQAQVANDELSHKTRRHQKHAIRQHTSLENAESSLESEENGSRQRRHKHTRQHQKCLETSPGASSNQRNHRQVSDPQGEPPWSSEIVSVTRTRHNRQRRPQADQTQIWEEIPETSSIQRRQRHLAQQHGPPGSPARSHATDSESRLKQIVQQSSQVPDEPHFASHQGTDSGPIQTHLRSPILNDVINEESRASQRKPRSHNSPRILHPCDRHPSSDDTPQSTPSQEDRPPSDEYYAGNEAEIPPYHATLHKYLDLISYDPRVVPCLRVNRSLIRSNDKLTESIFQFSKFNLFPESIDPWEISHIDDQHYDDLIPDLIPLETDSSDVSPNIPYESHYSHHNNMVPQIISDDDYEYALYLSTLENNVHNYATGIGSIVRG</sequence>
<name>Q6BRX2_DEBHA</name>
<accession>Q6BRX2</accession>
<gene>
    <name evidence="2" type="ordered locus">DEHA2D13200g</name>
</gene>
<dbReference type="AlphaFoldDB" id="Q6BRX2"/>
<feature type="region of interest" description="Disordered" evidence="1">
    <location>
        <begin position="112"/>
        <end position="394"/>
    </location>
</feature>
<dbReference type="VEuPathDB" id="FungiDB:DEHA2D13200g"/>
<keyword evidence="3" id="KW-1185">Reference proteome</keyword>
<feature type="compositionally biased region" description="Basic residues" evidence="1">
    <location>
        <begin position="261"/>
        <end position="272"/>
    </location>
</feature>
<feature type="compositionally biased region" description="Basic residues" evidence="1">
    <location>
        <begin position="124"/>
        <end position="139"/>
    </location>
</feature>
<feature type="compositionally biased region" description="Basic and acidic residues" evidence="1">
    <location>
        <begin position="145"/>
        <end position="158"/>
    </location>
</feature>
<dbReference type="eggNOG" id="ENOG502T5JQ">
    <property type="taxonomic scope" value="Eukaryota"/>
</dbReference>
<feature type="compositionally biased region" description="Basic residues" evidence="1">
    <location>
        <begin position="231"/>
        <end position="241"/>
    </location>
</feature>
<dbReference type="EMBL" id="CR382136">
    <property type="protein sequence ID" value="CAG87216.2"/>
    <property type="molecule type" value="Genomic_DNA"/>
</dbReference>
<dbReference type="Proteomes" id="UP000000599">
    <property type="component" value="Chromosome D"/>
</dbReference>
<organism evidence="2 3">
    <name type="scientific">Debaryomyces hansenii (strain ATCC 36239 / CBS 767 / BCRC 21394 / JCM 1990 / NBRC 0083 / IGC 2968)</name>
    <name type="common">Yeast</name>
    <name type="synonym">Torulaspora hansenii</name>
    <dbReference type="NCBI Taxonomy" id="284592"/>
    <lineage>
        <taxon>Eukaryota</taxon>
        <taxon>Fungi</taxon>
        <taxon>Dikarya</taxon>
        <taxon>Ascomycota</taxon>
        <taxon>Saccharomycotina</taxon>
        <taxon>Pichiomycetes</taxon>
        <taxon>Debaryomycetaceae</taxon>
        <taxon>Debaryomyces</taxon>
    </lineage>
</organism>
<feature type="region of interest" description="Disordered" evidence="1">
    <location>
        <begin position="407"/>
        <end position="456"/>
    </location>
</feature>
<feature type="compositionally biased region" description="Polar residues" evidence="1">
    <location>
        <begin position="383"/>
        <end position="394"/>
    </location>
</feature>
<reference evidence="2 3" key="1">
    <citation type="journal article" date="2004" name="Nature">
        <title>Genome evolution in yeasts.</title>
        <authorList>
            <consortium name="Genolevures"/>
            <person name="Dujon B."/>
            <person name="Sherman D."/>
            <person name="Fischer G."/>
            <person name="Durrens P."/>
            <person name="Casaregola S."/>
            <person name="Lafontaine I."/>
            <person name="de Montigny J."/>
            <person name="Marck C."/>
            <person name="Neuveglise C."/>
            <person name="Talla E."/>
            <person name="Goffard N."/>
            <person name="Frangeul L."/>
            <person name="Aigle M."/>
            <person name="Anthouard V."/>
            <person name="Babour A."/>
            <person name="Barbe V."/>
            <person name="Barnay S."/>
            <person name="Blanchin S."/>
            <person name="Beckerich J.M."/>
            <person name="Beyne E."/>
            <person name="Bleykasten C."/>
            <person name="Boisrame A."/>
            <person name="Boyer J."/>
            <person name="Cattolico L."/>
            <person name="Confanioleri F."/>
            <person name="de Daruvar A."/>
            <person name="Despons L."/>
            <person name="Fabre E."/>
            <person name="Fairhead C."/>
            <person name="Ferry-Dumazet H."/>
            <person name="Groppi A."/>
            <person name="Hantraye F."/>
            <person name="Hennequin C."/>
            <person name="Jauniaux N."/>
            <person name="Joyet P."/>
            <person name="Kachouri R."/>
            <person name="Kerrest A."/>
            <person name="Koszul R."/>
            <person name="Lemaire M."/>
            <person name="Lesur I."/>
            <person name="Ma L."/>
            <person name="Muller H."/>
            <person name="Nicaud J.M."/>
            <person name="Nikolski M."/>
            <person name="Oztas S."/>
            <person name="Ozier-Kalogeropoulos O."/>
            <person name="Pellenz S."/>
            <person name="Potier S."/>
            <person name="Richard G.F."/>
            <person name="Straub M.L."/>
            <person name="Suleau A."/>
            <person name="Swennene D."/>
            <person name="Tekaia F."/>
            <person name="Wesolowski-Louvel M."/>
            <person name="Westhof E."/>
            <person name="Wirth B."/>
            <person name="Zeniou-Meyer M."/>
            <person name="Zivanovic I."/>
            <person name="Bolotin-Fukuhara M."/>
            <person name="Thierry A."/>
            <person name="Bouchier C."/>
            <person name="Caudron B."/>
            <person name="Scarpelli C."/>
            <person name="Gaillardin C."/>
            <person name="Weissenbach J."/>
            <person name="Wincker P."/>
            <person name="Souciet J.L."/>
        </authorList>
    </citation>
    <scope>NUCLEOTIDE SEQUENCE [LARGE SCALE GENOMIC DNA]</scope>
    <source>
        <strain evidence="3">ATCC 36239 / CBS 767 / BCRC 21394 / JCM 1990 / NBRC 0083 / IGC 2968</strain>
    </source>
</reference>
<dbReference type="KEGG" id="dha:DEHA2D13200g"/>
<protein>
    <submittedName>
        <fullName evidence="2">DEHA2D13200p</fullName>
    </submittedName>
</protein>
<proteinExistence type="predicted"/>
<feature type="compositionally biased region" description="Polar residues" evidence="1">
    <location>
        <begin position="320"/>
        <end position="336"/>
    </location>
</feature>
<dbReference type="RefSeq" id="XP_459048.2">
    <property type="nucleotide sequence ID" value="XM_459048.1"/>
</dbReference>
<dbReference type="GeneID" id="2901279"/>
<evidence type="ECO:0000313" key="2">
    <source>
        <dbReference type="EMBL" id="CAG87216.2"/>
    </source>
</evidence>
<dbReference type="HOGENOM" id="CLU_457837_0_0_1"/>
<dbReference type="InParanoid" id="Q6BRX2"/>